<dbReference type="EMBL" id="IACT01006674">
    <property type="protein sequence ID" value="LAC25799.1"/>
    <property type="molecule type" value="mRNA"/>
</dbReference>
<feature type="domain" description="ABC transporter" evidence="7">
    <location>
        <begin position="74"/>
        <end position="303"/>
    </location>
</feature>
<keyword evidence="4 8" id="KW-0067">ATP-binding</keyword>
<feature type="region of interest" description="Disordered" evidence="6">
    <location>
        <begin position="21"/>
        <end position="52"/>
    </location>
</feature>
<sequence>MITKKEESFVNIKEQNSSVSKKILKQDNMSKEMKKIEKVKKKESSGKNLSGKEREKLRLLRSKFHYKPNIKNSLIIKNVKKSFGSKKILRGVTFSIEKGERLSLIGKNGSGKSTLINVISQQLKMSEGEITYGYAKNRLESLELMGIQFQSLNYPEGFIVKDVIHFFNVSVEKSIRMSKRELLDIVAMFGIDKFINQKIDRLSGGQQQRINILLALIKKPKLLILDEISTGLDVESAEIIKEYINEYFTKFPETSLLLISHSDEEIRELTTRVVVLEAGKIVEEFNSNKLTNKKFLEITSREAKKTKKEISQDLENSKKLISKLERRYNIKEKGTFGKVSAILNADFAKKFQNIDNSNMSEGNIIEIIDVSKTYGKTVGAVRNMSLEIKDGERISITGPNGSGKSTIAEIIAQVRTPDNKNKKFTNKRHLAKADYKRILSNIEEDINIKLRKFKNKYRLDRELSEREAKNILENKNKEIKIAKLAATKASSKEKTQEAKIHIADIAKRKRGTIDREIENILSKAKIKSDKAKEEFIKLEKKLLMDSEIKKVESKKDYELNLKMINIEEKIFKNEGLIITNKYSYNGTVVKSKKISEPKSKISYSFTNCPRGVKNESGVQFQYASFPVEMSVLDVILFFARTNEKAMSKKDMISAVRIFKLDSLLTDKASRLSGGERQRLNVLLAIMKSPKLLILDEISTGLDVDSILKIDAFIQDYLNKTNATLILISHNYHEVHSLVNKIVVMKYGKLSEIVDTKG</sequence>
<dbReference type="InterPro" id="IPR027417">
    <property type="entry name" value="P-loop_NTPase"/>
</dbReference>
<dbReference type="GO" id="GO:0016887">
    <property type="term" value="F:ATP hydrolysis activity"/>
    <property type="evidence" value="ECO:0007669"/>
    <property type="project" value="InterPro"/>
</dbReference>
<comment type="similarity">
    <text evidence="1">Belongs to the ABC transporter superfamily.</text>
</comment>
<dbReference type="PANTHER" id="PTHR42711:SF5">
    <property type="entry name" value="ABC TRANSPORTER ATP-BINDING PROTEIN NATA"/>
    <property type="match status" value="1"/>
</dbReference>
<dbReference type="PANTHER" id="PTHR42711">
    <property type="entry name" value="ABC TRANSPORTER ATP-BINDING PROTEIN"/>
    <property type="match status" value="1"/>
</dbReference>
<evidence type="ECO:0000256" key="1">
    <source>
        <dbReference type="ARBA" id="ARBA00005417"/>
    </source>
</evidence>
<keyword evidence="3" id="KW-0547">Nucleotide-binding</keyword>
<dbReference type="AlphaFoldDB" id="A0A6A7G5T3"/>
<dbReference type="InterPro" id="IPR050763">
    <property type="entry name" value="ABC_transporter_ATP-binding"/>
</dbReference>
<organism evidence="8">
    <name type="scientific">Hirondellea gigas</name>
    <dbReference type="NCBI Taxonomy" id="1518452"/>
    <lineage>
        <taxon>Eukaryota</taxon>
        <taxon>Metazoa</taxon>
        <taxon>Ecdysozoa</taxon>
        <taxon>Arthropoda</taxon>
        <taxon>Crustacea</taxon>
        <taxon>Multicrustacea</taxon>
        <taxon>Malacostraca</taxon>
        <taxon>Eumalacostraca</taxon>
        <taxon>Peracarida</taxon>
        <taxon>Amphipoda</taxon>
        <taxon>Amphilochidea</taxon>
        <taxon>Lysianassida</taxon>
        <taxon>Lysianassidira</taxon>
        <taxon>Lysianassoidea</taxon>
        <taxon>Lysianassidae</taxon>
        <taxon>Hirondellea</taxon>
    </lineage>
</organism>
<evidence type="ECO:0000256" key="5">
    <source>
        <dbReference type="SAM" id="Coils"/>
    </source>
</evidence>
<keyword evidence="2" id="KW-0813">Transport</keyword>
<proteinExistence type="evidence at transcript level"/>
<evidence type="ECO:0000259" key="7">
    <source>
        <dbReference type="PROSITE" id="PS50893"/>
    </source>
</evidence>
<keyword evidence="5" id="KW-0175">Coiled coil</keyword>
<dbReference type="PROSITE" id="PS00211">
    <property type="entry name" value="ABC_TRANSPORTER_1"/>
    <property type="match status" value="2"/>
</dbReference>
<dbReference type="Gene3D" id="3.40.50.300">
    <property type="entry name" value="P-loop containing nucleotide triphosphate hydrolases"/>
    <property type="match status" value="3"/>
</dbReference>
<reference evidence="8" key="1">
    <citation type="submission" date="2017-11" db="EMBL/GenBank/DDBJ databases">
        <title>The sensing device of the deep-sea amphipod.</title>
        <authorList>
            <person name="Kobayashi H."/>
            <person name="Nagahama T."/>
            <person name="Arai W."/>
            <person name="Sasagawa Y."/>
            <person name="Umeda M."/>
            <person name="Hayashi T."/>
            <person name="Nikaido I."/>
            <person name="Watanabe H."/>
            <person name="Oguri K."/>
            <person name="Kitazato H."/>
            <person name="Fujioka K."/>
            <person name="Kido Y."/>
            <person name="Takami H."/>
        </authorList>
    </citation>
    <scope>NUCLEOTIDE SEQUENCE</scope>
    <source>
        <tissue evidence="8">Whole body</tissue>
    </source>
</reference>
<feature type="coiled-coil region" evidence="5">
    <location>
        <begin position="300"/>
        <end position="327"/>
    </location>
</feature>
<dbReference type="SMART" id="SM00382">
    <property type="entry name" value="AAA"/>
    <property type="match status" value="2"/>
</dbReference>
<evidence type="ECO:0000313" key="8">
    <source>
        <dbReference type="EMBL" id="LAC25799.1"/>
    </source>
</evidence>
<dbReference type="InterPro" id="IPR017871">
    <property type="entry name" value="ABC_transporter-like_CS"/>
</dbReference>
<dbReference type="SUPFAM" id="SSF52540">
    <property type="entry name" value="P-loop containing nucleoside triphosphate hydrolases"/>
    <property type="match status" value="3"/>
</dbReference>
<dbReference type="PROSITE" id="PS50893">
    <property type="entry name" value="ABC_TRANSPORTER_2"/>
    <property type="match status" value="2"/>
</dbReference>
<evidence type="ECO:0000256" key="4">
    <source>
        <dbReference type="ARBA" id="ARBA00022840"/>
    </source>
</evidence>
<accession>A0A6A7G5T3</accession>
<dbReference type="GO" id="GO:0005524">
    <property type="term" value="F:ATP binding"/>
    <property type="evidence" value="ECO:0007669"/>
    <property type="project" value="UniProtKB-KW"/>
</dbReference>
<feature type="compositionally biased region" description="Basic and acidic residues" evidence="6">
    <location>
        <begin position="24"/>
        <end position="52"/>
    </location>
</feature>
<protein>
    <submittedName>
        <fullName evidence="8">Aliphatic sulfonates import ATP-binding protein SsuB</fullName>
    </submittedName>
</protein>
<name>A0A6A7G5T3_9CRUS</name>
<dbReference type="InterPro" id="IPR003593">
    <property type="entry name" value="AAA+_ATPase"/>
</dbReference>
<evidence type="ECO:0000256" key="6">
    <source>
        <dbReference type="SAM" id="MobiDB-lite"/>
    </source>
</evidence>
<dbReference type="Pfam" id="PF00005">
    <property type="entry name" value="ABC_tran"/>
    <property type="match status" value="3"/>
</dbReference>
<evidence type="ECO:0000256" key="3">
    <source>
        <dbReference type="ARBA" id="ARBA00022741"/>
    </source>
</evidence>
<dbReference type="InterPro" id="IPR003439">
    <property type="entry name" value="ABC_transporter-like_ATP-bd"/>
</dbReference>
<feature type="domain" description="ABC transporter" evidence="7">
    <location>
        <begin position="365"/>
        <end position="755"/>
    </location>
</feature>
<evidence type="ECO:0000256" key="2">
    <source>
        <dbReference type="ARBA" id="ARBA00022448"/>
    </source>
</evidence>